<gene>
    <name evidence="2" type="ORF">EJB05_09850</name>
</gene>
<evidence type="ECO:0000313" key="3">
    <source>
        <dbReference type="Proteomes" id="UP000324897"/>
    </source>
</evidence>
<organism evidence="2 3">
    <name type="scientific">Eragrostis curvula</name>
    <name type="common">weeping love grass</name>
    <dbReference type="NCBI Taxonomy" id="38414"/>
    <lineage>
        <taxon>Eukaryota</taxon>
        <taxon>Viridiplantae</taxon>
        <taxon>Streptophyta</taxon>
        <taxon>Embryophyta</taxon>
        <taxon>Tracheophyta</taxon>
        <taxon>Spermatophyta</taxon>
        <taxon>Magnoliopsida</taxon>
        <taxon>Liliopsida</taxon>
        <taxon>Poales</taxon>
        <taxon>Poaceae</taxon>
        <taxon>PACMAD clade</taxon>
        <taxon>Chloridoideae</taxon>
        <taxon>Eragrostideae</taxon>
        <taxon>Eragrostidinae</taxon>
        <taxon>Eragrostis</taxon>
    </lineage>
</organism>
<dbReference type="Proteomes" id="UP000324897">
    <property type="component" value="Unassembled WGS sequence"/>
</dbReference>
<protein>
    <submittedName>
        <fullName evidence="2">Uncharacterized protein</fullName>
    </submittedName>
</protein>
<reference evidence="2 3" key="1">
    <citation type="journal article" date="2019" name="Sci. Rep.">
        <title>A high-quality genome of Eragrostis curvula grass provides insights into Poaceae evolution and supports new strategies to enhance forage quality.</title>
        <authorList>
            <person name="Carballo J."/>
            <person name="Santos B.A.C.M."/>
            <person name="Zappacosta D."/>
            <person name="Garbus I."/>
            <person name="Selva J.P."/>
            <person name="Gallo C.A."/>
            <person name="Diaz A."/>
            <person name="Albertini E."/>
            <person name="Caccamo M."/>
            <person name="Echenique V."/>
        </authorList>
    </citation>
    <scope>NUCLEOTIDE SEQUENCE [LARGE SCALE GENOMIC DNA]</scope>
    <source>
        <strain evidence="3">cv. Victoria</strain>
        <tissue evidence="2">Leaf</tissue>
    </source>
</reference>
<accession>A0A5J9W606</accession>
<feature type="compositionally biased region" description="Basic and acidic residues" evidence="1">
    <location>
        <begin position="116"/>
        <end position="133"/>
    </location>
</feature>
<evidence type="ECO:0000313" key="2">
    <source>
        <dbReference type="EMBL" id="TVU43383.1"/>
    </source>
</evidence>
<feature type="region of interest" description="Disordered" evidence="1">
    <location>
        <begin position="1"/>
        <end position="134"/>
    </location>
</feature>
<sequence length="169" mass="18191">MAAAPSLERDSSSTAQPKTGPGHSLPRPPMPARSSPSTETAGGQNRRGQDAEIARAPNRRGQAEPVPRLRTPSPLATAAENDNGHHGNDWFPTDSPSARTPIVEVIMPRAKSPTTAKRDRSGTSKASKIEQAKRARCMIGSPSSRMIGRIAIQPLLLMRSYYSKKKNTT</sequence>
<dbReference type="AlphaFoldDB" id="A0A5J9W606"/>
<evidence type="ECO:0000256" key="1">
    <source>
        <dbReference type="SAM" id="MobiDB-lite"/>
    </source>
</evidence>
<keyword evidence="3" id="KW-1185">Reference proteome</keyword>
<dbReference type="EMBL" id="RWGY01000005">
    <property type="protein sequence ID" value="TVU43383.1"/>
    <property type="molecule type" value="Genomic_DNA"/>
</dbReference>
<dbReference type="OrthoDB" id="692605at2759"/>
<name>A0A5J9W606_9POAL</name>
<proteinExistence type="predicted"/>
<comment type="caution">
    <text evidence="2">The sequence shown here is derived from an EMBL/GenBank/DDBJ whole genome shotgun (WGS) entry which is preliminary data.</text>
</comment>
<dbReference type="Gramene" id="TVU43383">
    <property type="protein sequence ID" value="TVU43383"/>
    <property type="gene ID" value="EJB05_09850"/>
</dbReference>